<protein>
    <submittedName>
        <fullName evidence="1">Uncharacterized protein</fullName>
    </submittedName>
</protein>
<keyword evidence="2" id="KW-1185">Reference proteome</keyword>
<dbReference type="Gene3D" id="3.40.50.10490">
    <property type="entry name" value="Glucose-6-phosphate isomerase like protein, domain 1"/>
    <property type="match status" value="1"/>
</dbReference>
<name>A0ABN9L994_9NEOB</name>
<evidence type="ECO:0000313" key="1">
    <source>
        <dbReference type="EMBL" id="CAJ0936422.1"/>
    </source>
</evidence>
<gene>
    <name evidence="1" type="ORF">RIMI_LOCUS6736668</name>
</gene>
<evidence type="ECO:0000313" key="2">
    <source>
        <dbReference type="Proteomes" id="UP001176940"/>
    </source>
</evidence>
<dbReference type="Proteomes" id="UP001176940">
    <property type="component" value="Unassembled WGS sequence"/>
</dbReference>
<dbReference type="EMBL" id="CAUEEQ010012325">
    <property type="protein sequence ID" value="CAJ0936422.1"/>
    <property type="molecule type" value="Genomic_DNA"/>
</dbReference>
<organism evidence="1 2">
    <name type="scientific">Ranitomeya imitator</name>
    <name type="common">mimic poison frog</name>
    <dbReference type="NCBI Taxonomy" id="111125"/>
    <lineage>
        <taxon>Eukaryota</taxon>
        <taxon>Metazoa</taxon>
        <taxon>Chordata</taxon>
        <taxon>Craniata</taxon>
        <taxon>Vertebrata</taxon>
        <taxon>Euteleostomi</taxon>
        <taxon>Amphibia</taxon>
        <taxon>Batrachia</taxon>
        <taxon>Anura</taxon>
        <taxon>Neobatrachia</taxon>
        <taxon>Hyloidea</taxon>
        <taxon>Dendrobatidae</taxon>
        <taxon>Dendrobatinae</taxon>
        <taxon>Ranitomeya</taxon>
    </lineage>
</organism>
<reference evidence="1" key="1">
    <citation type="submission" date="2023-07" db="EMBL/GenBank/DDBJ databases">
        <authorList>
            <person name="Stuckert A."/>
        </authorList>
    </citation>
    <scope>NUCLEOTIDE SEQUENCE</scope>
</reference>
<accession>A0ABN9L994</accession>
<comment type="caution">
    <text evidence="1">The sequence shown here is derived from an EMBL/GenBank/DDBJ whole genome shotgun (WGS) entry which is preliminary data.</text>
</comment>
<sequence length="79" mass="9107">MYGMLKDSMYEMLEDKNLAGYEESLPMSEKSNPITRELDKADANTLVQLLRDCDAEIFQEEDETIINYQVGNGKEEPRV</sequence>
<proteinExistence type="predicted"/>